<dbReference type="RefSeq" id="WP_376918199.1">
    <property type="nucleotide sequence ID" value="NZ_JBHRSW010000004.1"/>
</dbReference>
<feature type="domain" description="XdhC- CoxI" evidence="1">
    <location>
        <begin position="25"/>
        <end position="91"/>
    </location>
</feature>
<evidence type="ECO:0000313" key="3">
    <source>
        <dbReference type="EMBL" id="MFC3120055.1"/>
    </source>
</evidence>
<dbReference type="PANTHER" id="PTHR30388:SF6">
    <property type="entry name" value="XANTHINE DEHYDROGENASE SUBUNIT A-RELATED"/>
    <property type="match status" value="1"/>
</dbReference>
<evidence type="ECO:0000313" key="4">
    <source>
        <dbReference type="Proteomes" id="UP001595478"/>
    </source>
</evidence>
<dbReference type="InterPro" id="IPR014308">
    <property type="entry name" value="Xanthine_DH_XdhC"/>
</dbReference>
<comment type="caution">
    <text evidence="3">The sequence shown here is derived from an EMBL/GenBank/DDBJ whole genome shotgun (WGS) entry which is preliminary data.</text>
</comment>
<organism evidence="3 4">
    <name type="scientific">Agaribacter flavus</name>
    <dbReference type="NCBI Taxonomy" id="1902781"/>
    <lineage>
        <taxon>Bacteria</taxon>
        <taxon>Pseudomonadati</taxon>
        <taxon>Pseudomonadota</taxon>
        <taxon>Gammaproteobacteria</taxon>
        <taxon>Alteromonadales</taxon>
        <taxon>Alteromonadaceae</taxon>
        <taxon>Agaribacter</taxon>
    </lineage>
</organism>
<reference evidence="4" key="1">
    <citation type="journal article" date="2019" name="Int. J. Syst. Evol. Microbiol.">
        <title>The Global Catalogue of Microorganisms (GCM) 10K type strain sequencing project: providing services to taxonomists for standard genome sequencing and annotation.</title>
        <authorList>
            <consortium name="The Broad Institute Genomics Platform"/>
            <consortium name="The Broad Institute Genome Sequencing Center for Infectious Disease"/>
            <person name="Wu L."/>
            <person name="Ma J."/>
        </authorList>
    </citation>
    <scope>NUCLEOTIDE SEQUENCE [LARGE SCALE GENOMIC DNA]</scope>
    <source>
        <strain evidence="4">KCTC 52473</strain>
    </source>
</reference>
<evidence type="ECO:0000259" key="2">
    <source>
        <dbReference type="Pfam" id="PF13478"/>
    </source>
</evidence>
<accession>A0ABV7FME9</accession>
<dbReference type="Pfam" id="PF13478">
    <property type="entry name" value="XdhC_C"/>
    <property type="match status" value="1"/>
</dbReference>
<name>A0ABV7FME9_9ALTE</name>
<dbReference type="InterPro" id="IPR052698">
    <property type="entry name" value="MoCofactor_Util/Proc"/>
</dbReference>
<feature type="domain" description="XdhC Rossmann" evidence="2">
    <location>
        <begin position="119"/>
        <end position="265"/>
    </location>
</feature>
<dbReference type="NCBIfam" id="TIGR02964">
    <property type="entry name" value="xanthine_xdhC"/>
    <property type="match status" value="1"/>
</dbReference>
<sequence>MTSIRHPAQAGIPINTWFEALYRCQQQGQAYVLITVLHTAGSTPREGGTKMLITEASQFDTIGGGHLEYEAIQEARSLLADGTMTQKIVSYPLSSKLGQCCGGAMKLLFEVHTQHTQHLAVFGAGHVAQALVPILAQLPLQIKWIDNREDYFQGDMHAEYLPNVKKIFDDDPCIEMENLPKKAWAVILTHNHQLDYDLVETGIKQGKLSFLGMIGSETKAKRFKCRLANRGYTPEQISTLVSPIGCREIAGKRPIEVAVSISAQLIKQLQLKEQTSNESAELPSFNASHEQTV</sequence>
<dbReference type="Proteomes" id="UP001595478">
    <property type="component" value="Unassembled WGS sequence"/>
</dbReference>
<dbReference type="Pfam" id="PF02625">
    <property type="entry name" value="XdhC_CoxI"/>
    <property type="match status" value="1"/>
</dbReference>
<evidence type="ECO:0000259" key="1">
    <source>
        <dbReference type="Pfam" id="PF02625"/>
    </source>
</evidence>
<dbReference type="PANTHER" id="PTHR30388">
    <property type="entry name" value="ALDEHYDE OXIDOREDUCTASE MOLYBDENUM COFACTOR ASSEMBLY PROTEIN"/>
    <property type="match status" value="1"/>
</dbReference>
<gene>
    <name evidence="3" type="primary">xdhC</name>
    <name evidence="3" type="ORF">ACFOHL_00305</name>
</gene>
<proteinExistence type="predicted"/>
<dbReference type="InterPro" id="IPR003777">
    <property type="entry name" value="XdhC_CoxI"/>
</dbReference>
<protein>
    <submittedName>
        <fullName evidence="3">Xanthine dehydrogenase accessory protein XdhC</fullName>
    </submittedName>
</protein>
<keyword evidence="4" id="KW-1185">Reference proteome</keyword>
<dbReference type="EMBL" id="JBHRSW010000004">
    <property type="protein sequence ID" value="MFC3120055.1"/>
    <property type="molecule type" value="Genomic_DNA"/>
</dbReference>
<dbReference type="Gene3D" id="3.40.50.720">
    <property type="entry name" value="NAD(P)-binding Rossmann-like Domain"/>
    <property type="match status" value="1"/>
</dbReference>
<dbReference type="InterPro" id="IPR027051">
    <property type="entry name" value="XdhC_Rossmann_dom"/>
</dbReference>